<proteinExistence type="predicted"/>
<dbReference type="InterPro" id="IPR052529">
    <property type="entry name" value="Bact_Transport_Assoc"/>
</dbReference>
<feature type="transmembrane region" description="Helical" evidence="1">
    <location>
        <begin position="284"/>
        <end position="305"/>
    </location>
</feature>
<dbReference type="AlphaFoldDB" id="A0A5B8Z600"/>
<feature type="transmembrane region" description="Helical" evidence="1">
    <location>
        <begin position="209"/>
        <end position="230"/>
    </location>
</feature>
<dbReference type="RefSeq" id="WP_057774774.1">
    <property type="nucleotide sequence ID" value="NZ_CP042593.1"/>
</dbReference>
<feature type="transmembrane region" description="Helical" evidence="1">
    <location>
        <begin position="251"/>
        <end position="269"/>
    </location>
</feature>
<accession>A0A5B8Z600</accession>
<keyword evidence="4" id="KW-1185">Reference proteome</keyword>
<keyword evidence="1" id="KW-1133">Transmembrane helix</keyword>
<evidence type="ECO:0000313" key="4">
    <source>
        <dbReference type="Proteomes" id="UP000321555"/>
    </source>
</evidence>
<dbReference type="PANTHER" id="PTHR30590:SF3">
    <property type="entry name" value="HYPOTHETICAL MEMBRANE SPANNING PROTEIN"/>
    <property type="match status" value="1"/>
</dbReference>
<dbReference type="InterPro" id="IPR007349">
    <property type="entry name" value="DUF418"/>
</dbReference>
<feature type="transmembrane region" description="Helical" evidence="1">
    <location>
        <begin position="136"/>
        <end position="160"/>
    </location>
</feature>
<feature type="transmembrane region" description="Helical" evidence="1">
    <location>
        <begin position="114"/>
        <end position="129"/>
    </location>
</feature>
<feature type="transmembrane region" description="Helical" evidence="1">
    <location>
        <begin position="88"/>
        <end position="108"/>
    </location>
</feature>
<dbReference type="Pfam" id="PF04235">
    <property type="entry name" value="DUF418"/>
    <property type="match status" value="1"/>
</dbReference>
<dbReference type="Proteomes" id="UP000321555">
    <property type="component" value="Chromosome"/>
</dbReference>
<feature type="domain" description="DUF418" evidence="2">
    <location>
        <begin position="230"/>
        <end position="391"/>
    </location>
</feature>
<evidence type="ECO:0000259" key="2">
    <source>
        <dbReference type="Pfam" id="PF04235"/>
    </source>
</evidence>
<feature type="transmembrane region" description="Helical" evidence="1">
    <location>
        <begin position="354"/>
        <end position="372"/>
    </location>
</feature>
<feature type="transmembrane region" description="Helical" evidence="1">
    <location>
        <begin position="325"/>
        <end position="348"/>
    </location>
</feature>
<gene>
    <name evidence="3" type="ORF">FSZ17_07155</name>
</gene>
<keyword evidence="1" id="KW-0472">Membrane</keyword>
<evidence type="ECO:0000256" key="1">
    <source>
        <dbReference type="SAM" id="Phobius"/>
    </source>
</evidence>
<feature type="transmembrane region" description="Helical" evidence="1">
    <location>
        <begin position="12"/>
        <end position="35"/>
    </location>
</feature>
<reference evidence="4" key="1">
    <citation type="submission" date="2019-08" db="EMBL/GenBank/DDBJ databases">
        <authorList>
            <person name="Zheng X."/>
        </authorList>
    </citation>
    <scope>NUCLEOTIDE SEQUENCE [LARGE SCALE GENOMIC DNA]</scope>
    <source>
        <strain evidence="4">FJAT-25496</strain>
    </source>
</reference>
<keyword evidence="1" id="KW-0812">Transmembrane</keyword>
<evidence type="ECO:0000313" key="3">
    <source>
        <dbReference type="EMBL" id="QED47039.1"/>
    </source>
</evidence>
<feature type="transmembrane region" description="Helical" evidence="1">
    <location>
        <begin position="55"/>
        <end position="76"/>
    </location>
</feature>
<dbReference type="EMBL" id="CP042593">
    <property type="protein sequence ID" value="QED47039.1"/>
    <property type="molecule type" value="Genomic_DNA"/>
</dbReference>
<sequence>MSSESVLGNNRIITLDVIRGLAILGIFLVNMPSFTGSEYMVYEGIDKTIRMLFDMFIQTKFYTIFSFLFGLGFYIFMTRAEARGEKVFFLFSRRLLVLLLFGILHLVFLWRGDILHSYAIIGFFLLFFYRRKAKTVLIWGLVLILSFQFLTGASALLTYIGEQLDPSLNVSESIRAETLAEGAKKTEAYTTLSYPELLEWRIPNELKELIWNIPFSIPDILGMFLLGLYAGKINLFRRVKELKRKLRITQIITLFISIPPLIAIVWGYSQHEEVTFMYNLGNYFFLHFSGFTLSIFYIVTVALMLEKQTWQRVLNPFRYVGQMALTNYLAQTFFGVIVFYGFGLYGQVSLTEGFLYSIAFYCVQIIYSYFWLKNFQFGPFEWLWRLMTYGKMQKFKKETS</sequence>
<dbReference type="OrthoDB" id="9807744at2"/>
<organism evidence="3 4">
    <name type="scientific">Cytobacillus dafuensis</name>
    <name type="common">Bacillus dafuensis</name>
    <dbReference type="NCBI Taxonomy" id="1742359"/>
    <lineage>
        <taxon>Bacteria</taxon>
        <taxon>Bacillati</taxon>
        <taxon>Bacillota</taxon>
        <taxon>Bacilli</taxon>
        <taxon>Bacillales</taxon>
        <taxon>Bacillaceae</taxon>
        <taxon>Cytobacillus</taxon>
    </lineage>
</organism>
<dbReference type="PANTHER" id="PTHR30590">
    <property type="entry name" value="INNER MEMBRANE PROTEIN"/>
    <property type="match status" value="1"/>
</dbReference>
<protein>
    <submittedName>
        <fullName evidence="3">DUF418 domain-containing protein</fullName>
    </submittedName>
</protein>
<name>A0A5B8Z600_CYTDA</name>
<dbReference type="KEGG" id="bda:FSZ17_07155"/>